<accession>A0A835Y6J6</accession>
<protein>
    <recommendedName>
        <fullName evidence="8">GPI-anchored wall transfer protein</fullName>
    </recommendedName>
</protein>
<feature type="transmembrane region" description="Helical" evidence="5">
    <location>
        <begin position="73"/>
        <end position="92"/>
    </location>
</feature>
<dbReference type="EMBL" id="JAEHOE010000015">
    <property type="protein sequence ID" value="KAG2497252.1"/>
    <property type="molecule type" value="Genomic_DNA"/>
</dbReference>
<feature type="transmembrane region" description="Helical" evidence="5">
    <location>
        <begin position="357"/>
        <end position="379"/>
    </location>
</feature>
<dbReference type="PANTHER" id="PTHR20661">
    <property type="entry name" value="PHOSPHATIDYLINOSITOL-GLYCAN BIOSYNTHESIS CLASS W PROTEIN"/>
    <property type="match status" value="1"/>
</dbReference>
<organism evidence="6 7">
    <name type="scientific">Edaphochlamys debaryana</name>
    <dbReference type="NCBI Taxonomy" id="47281"/>
    <lineage>
        <taxon>Eukaryota</taxon>
        <taxon>Viridiplantae</taxon>
        <taxon>Chlorophyta</taxon>
        <taxon>core chlorophytes</taxon>
        <taxon>Chlorophyceae</taxon>
        <taxon>CS clade</taxon>
        <taxon>Chlamydomonadales</taxon>
        <taxon>Chlamydomonadales incertae sedis</taxon>
        <taxon>Edaphochlamys</taxon>
    </lineage>
</organism>
<keyword evidence="4 5" id="KW-0472">Membrane</keyword>
<dbReference type="AlphaFoldDB" id="A0A835Y6J6"/>
<evidence type="ECO:0008006" key="8">
    <source>
        <dbReference type="Google" id="ProtNLM"/>
    </source>
</evidence>
<dbReference type="PANTHER" id="PTHR20661:SF0">
    <property type="entry name" value="PHOSPHATIDYLINOSITOL-GLYCAN BIOSYNTHESIS CLASS W PROTEIN"/>
    <property type="match status" value="1"/>
</dbReference>
<feature type="transmembrane region" description="Helical" evidence="5">
    <location>
        <begin position="22"/>
        <end position="43"/>
    </location>
</feature>
<dbReference type="Pfam" id="PF06423">
    <property type="entry name" value="GWT1"/>
    <property type="match status" value="1"/>
</dbReference>
<sequence length="530" mass="54513">MDRKAAKEAFVSGLSGAPASEVFALVGTLSLLVVICEGVKALARSHGRRLGLVLELGIVVGMHLLLATEALPLWPIFSTCMVVASSFLMIAARGGLPPPAGATVEALAGPRKSFLSVFRGALLCATCVAILAVDFRAFPRRYAKAESYGTGYMDVGVGGVVFAAGLVSRTALPPAEGGAPWPPPPLRQRLVSALRGSAACWALALVRLVSTRAVDYQVPVGEYGTHWNFFATIAVVAAVAGVVAVPPDRLLTAAISATLLHQAALSYGGLGAWAVSPERGPDLASLNKEGLASAAGFVALHLWGQALGALLHASLQQPAAVIREAAARGSAGVKAHGRQGEARAGAWSVAYGAVLSWALRLAASNAVLWAAVAMWTAAGERVSRRTCNAPYILWIAAQCHAAILPLALWQAVLTAARALQAVGDKQAAGAVQVAAAAGRGKAEVAEAATQESTQGSTGAGDAVGPRVLLAINRNPLPVFLAANLLTGAVNLRIDTMQVSDWPARAIVGAYMALVCGAALALESRGWRLRL</sequence>
<comment type="caution">
    <text evidence="6">The sequence shown here is derived from an EMBL/GenBank/DDBJ whole genome shotgun (WGS) entry which is preliminary data.</text>
</comment>
<evidence type="ECO:0000313" key="7">
    <source>
        <dbReference type="Proteomes" id="UP000612055"/>
    </source>
</evidence>
<feature type="transmembrane region" description="Helical" evidence="5">
    <location>
        <begin position="252"/>
        <end position="275"/>
    </location>
</feature>
<evidence type="ECO:0000256" key="4">
    <source>
        <dbReference type="ARBA" id="ARBA00023136"/>
    </source>
</evidence>
<evidence type="ECO:0000256" key="2">
    <source>
        <dbReference type="ARBA" id="ARBA00022692"/>
    </source>
</evidence>
<name>A0A835Y6J6_9CHLO</name>
<dbReference type="InterPro" id="IPR009447">
    <property type="entry name" value="PIGW/GWT1"/>
</dbReference>
<dbReference type="GO" id="GO:0016020">
    <property type="term" value="C:membrane"/>
    <property type="evidence" value="ECO:0007669"/>
    <property type="project" value="UniProtKB-SubCell"/>
</dbReference>
<dbReference type="GO" id="GO:0006506">
    <property type="term" value="P:GPI anchor biosynthetic process"/>
    <property type="evidence" value="ECO:0007669"/>
    <property type="project" value="InterPro"/>
</dbReference>
<keyword evidence="2 5" id="KW-0812">Transmembrane</keyword>
<gene>
    <name evidence="6" type="ORF">HYH03_004836</name>
</gene>
<feature type="transmembrane region" description="Helical" evidence="5">
    <location>
        <begin position="152"/>
        <end position="172"/>
    </location>
</feature>
<feature type="transmembrane region" description="Helical" evidence="5">
    <location>
        <begin position="113"/>
        <end position="132"/>
    </location>
</feature>
<feature type="transmembrane region" description="Helical" evidence="5">
    <location>
        <begin position="50"/>
        <end position="67"/>
    </location>
</feature>
<evidence type="ECO:0000313" key="6">
    <source>
        <dbReference type="EMBL" id="KAG2497252.1"/>
    </source>
</evidence>
<evidence type="ECO:0000256" key="3">
    <source>
        <dbReference type="ARBA" id="ARBA00022989"/>
    </source>
</evidence>
<feature type="transmembrane region" description="Helical" evidence="5">
    <location>
        <begin position="501"/>
        <end position="521"/>
    </location>
</feature>
<dbReference type="GO" id="GO:0005783">
    <property type="term" value="C:endoplasmic reticulum"/>
    <property type="evidence" value="ECO:0007669"/>
    <property type="project" value="TreeGrafter"/>
</dbReference>
<keyword evidence="7" id="KW-1185">Reference proteome</keyword>
<evidence type="ECO:0000256" key="1">
    <source>
        <dbReference type="ARBA" id="ARBA00004141"/>
    </source>
</evidence>
<proteinExistence type="predicted"/>
<dbReference type="GO" id="GO:0032216">
    <property type="term" value="F:glucosaminyl-phosphatidylinositol O-acyltransferase activity"/>
    <property type="evidence" value="ECO:0007669"/>
    <property type="project" value="TreeGrafter"/>
</dbReference>
<evidence type="ECO:0000256" key="5">
    <source>
        <dbReference type="SAM" id="Phobius"/>
    </source>
</evidence>
<dbReference type="Proteomes" id="UP000612055">
    <property type="component" value="Unassembled WGS sequence"/>
</dbReference>
<dbReference type="OrthoDB" id="15270at2759"/>
<reference evidence="6" key="1">
    <citation type="journal article" date="2020" name="bioRxiv">
        <title>Comparative genomics of Chlamydomonas.</title>
        <authorList>
            <person name="Craig R.J."/>
            <person name="Hasan A.R."/>
            <person name="Ness R.W."/>
            <person name="Keightley P.D."/>
        </authorList>
    </citation>
    <scope>NUCLEOTIDE SEQUENCE</scope>
    <source>
        <strain evidence="6">CCAP 11/70</strain>
    </source>
</reference>
<feature type="transmembrane region" description="Helical" evidence="5">
    <location>
        <begin position="226"/>
        <end position="245"/>
    </location>
</feature>
<feature type="transmembrane region" description="Helical" evidence="5">
    <location>
        <begin position="391"/>
        <end position="412"/>
    </location>
</feature>
<dbReference type="GO" id="GO:0072659">
    <property type="term" value="P:protein localization to plasma membrane"/>
    <property type="evidence" value="ECO:0007669"/>
    <property type="project" value="TreeGrafter"/>
</dbReference>
<keyword evidence="3 5" id="KW-1133">Transmembrane helix</keyword>
<comment type="subcellular location">
    <subcellularLocation>
        <location evidence="1">Membrane</location>
        <topology evidence="1">Multi-pass membrane protein</topology>
    </subcellularLocation>
</comment>